<reference key="2">
    <citation type="submission" date="2011-08" db="EMBL/GenBank/DDBJ databases">
        <title>Genome sequence of Naumovozyma castellii.</title>
        <authorList>
            <person name="Gordon J.L."/>
            <person name="Armisen D."/>
            <person name="Proux-Wera E."/>
            <person name="OhEigeartaigh S.S."/>
            <person name="Byrne K.P."/>
            <person name="Wolfe K.H."/>
        </authorList>
    </citation>
    <scope>NUCLEOTIDE SEQUENCE</scope>
    <source>
        <strain>Type strain:CBS 4309</strain>
    </source>
</reference>
<keyword evidence="2" id="KW-1185">Reference proteome</keyword>
<name>G0V9J5_NAUCA</name>
<dbReference type="InParanoid" id="G0V9J5"/>
<dbReference type="OrthoDB" id="4053204at2759"/>
<dbReference type="KEGG" id="ncs:NCAS_0B05270"/>
<dbReference type="OMA" id="SYMNAYI"/>
<reference evidence="1 2" key="1">
    <citation type="journal article" date="2011" name="Proc. Natl. Acad. Sci. U.S.A.">
        <title>Evolutionary erosion of yeast sex chromosomes by mating-type switching accidents.</title>
        <authorList>
            <person name="Gordon J.L."/>
            <person name="Armisen D."/>
            <person name="Proux-Wera E."/>
            <person name="Oheigeartaigh S.S."/>
            <person name="Byrne K.P."/>
            <person name="Wolfe K.H."/>
        </authorList>
    </citation>
    <scope>NUCLEOTIDE SEQUENCE [LARGE SCALE GENOMIC DNA]</scope>
    <source>
        <strain evidence="2">ATCC 76901 / BCRC 22586 / CBS 4309 / NBRC 1992 / NRRL Y-12630</strain>
    </source>
</reference>
<evidence type="ECO:0000313" key="1">
    <source>
        <dbReference type="EMBL" id="CCC68611.1"/>
    </source>
</evidence>
<organism evidence="1 2">
    <name type="scientific">Naumovozyma castellii</name>
    <name type="common">Yeast</name>
    <name type="synonym">Saccharomyces castellii</name>
    <dbReference type="NCBI Taxonomy" id="27288"/>
    <lineage>
        <taxon>Eukaryota</taxon>
        <taxon>Fungi</taxon>
        <taxon>Dikarya</taxon>
        <taxon>Ascomycota</taxon>
        <taxon>Saccharomycotina</taxon>
        <taxon>Saccharomycetes</taxon>
        <taxon>Saccharomycetales</taxon>
        <taxon>Saccharomycetaceae</taxon>
        <taxon>Naumovozyma</taxon>
    </lineage>
</organism>
<protein>
    <submittedName>
        <fullName evidence="1">Uncharacterized protein</fullName>
    </submittedName>
</protein>
<sequence length="102" mass="12265">MSQKIDFSKWPILPYTEIIKLKEDVKSDYLIWCKQEWDKAYAELELERAGGVAGVARTKAEQQTLWFDRRTYSSFIPCYTSHIRTRRYFCVDEMFESKKDSY</sequence>
<dbReference type="eggNOG" id="ENOG502S9G6">
    <property type="taxonomic scope" value="Eukaryota"/>
</dbReference>
<proteinExistence type="predicted"/>
<dbReference type="EMBL" id="HE576753">
    <property type="protein sequence ID" value="CCC68611.1"/>
    <property type="molecule type" value="Genomic_DNA"/>
</dbReference>
<evidence type="ECO:0000313" key="2">
    <source>
        <dbReference type="Proteomes" id="UP000001640"/>
    </source>
</evidence>
<dbReference type="HOGENOM" id="CLU_2278187_0_0_1"/>
<gene>
    <name evidence="1" type="primary">NCAS0B05270</name>
    <name evidence="1" type="ordered locus">NCAS_0B05270</name>
</gene>
<dbReference type="AlphaFoldDB" id="G0V9J5"/>
<accession>G0V9J5</accession>
<dbReference type="RefSeq" id="XP_003674983.1">
    <property type="nucleotide sequence ID" value="XM_003674935.1"/>
</dbReference>
<dbReference type="GeneID" id="96902169"/>
<dbReference type="Proteomes" id="UP000001640">
    <property type="component" value="Chromosome 2"/>
</dbReference>
<dbReference type="FunCoup" id="G0V9J5">
    <property type="interactions" value="17"/>
</dbReference>